<keyword evidence="3" id="KW-0966">Cell projection</keyword>
<name>A0A8J6B1F8_9EUKA</name>
<evidence type="ECO:0000256" key="1">
    <source>
        <dbReference type="ARBA" id="ARBA00004138"/>
    </source>
</evidence>
<evidence type="ECO:0000256" key="2">
    <source>
        <dbReference type="ARBA" id="ARBA00023054"/>
    </source>
</evidence>
<dbReference type="PANTHER" id="PTHR15654:SF1">
    <property type="entry name" value="COILED-COIL DOMAIN-CONTAINING PROTEIN 96"/>
    <property type="match status" value="1"/>
</dbReference>
<dbReference type="EMBL" id="JAHDYR010000062">
    <property type="protein sequence ID" value="KAG9390899.1"/>
    <property type="molecule type" value="Genomic_DNA"/>
</dbReference>
<organism evidence="6 7">
    <name type="scientific">Carpediemonas membranifera</name>
    <dbReference type="NCBI Taxonomy" id="201153"/>
    <lineage>
        <taxon>Eukaryota</taxon>
        <taxon>Metamonada</taxon>
        <taxon>Carpediemonas-like organisms</taxon>
        <taxon>Carpediemonas</taxon>
    </lineage>
</organism>
<keyword evidence="2 4" id="KW-0175">Coiled coil</keyword>
<proteinExistence type="predicted"/>
<feature type="domain" description="CCDC113/CCDC96 coiled-coil" evidence="5">
    <location>
        <begin position="156"/>
        <end position="323"/>
    </location>
</feature>
<gene>
    <name evidence="6" type="ORF">J8273_7164</name>
</gene>
<dbReference type="GO" id="GO:0005930">
    <property type="term" value="C:axoneme"/>
    <property type="evidence" value="ECO:0007669"/>
    <property type="project" value="TreeGrafter"/>
</dbReference>
<reference evidence="6" key="1">
    <citation type="submission" date="2021-05" db="EMBL/GenBank/DDBJ databases">
        <title>A free-living protist that lacks canonical eukaryotic 1 DNA replication and segregation systems.</title>
        <authorList>
            <person name="Salas-Leiva D.E."/>
            <person name="Tromer E.C."/>
            <person name="Curtis B.A."/>
            <person name="Jerlstrom-Hultqvist J."/>
            <person name="Kolisko M."/>
            <person name="Yi Z."/>
            <person name="Salas-Leiva J.S."/>
            <person name="Gallot-Lavallee L."/>
            <person name="Kops G.J.P.L."/>
            <person name="Archibald J.M."/>
            <person name="Simpson A.G.B."/>
            <person name="Roger A.J."/>
        </authorList>
    </citation>
    <scope>NUCLEOTIDE SEQUENCE</scope>
    <source>
        <strain evidence="6">BICM</strain>
    </source>
</reference>
<comment type="caution">
    <text evidence="6">The sequence shown here is derived from an EMBL/GenBank/DDBJ whole genome shotgun (WGS) entry which is preliminary data.</text>
</comment>
<dbReference type="OrthoDB" id="10254794at2759"/>
<comment type="subcellular location">
    <subcellularLocation>
        <location evidence="1">Cell projection</location>
        <location evidence="1">Cilium</location>
    </subcellularLocation>
</comment>
<dbReference type="InterPro" id="IPR051885">
    <property type="entry name" value="CC_CF"/>
</dbReference>
<evidence type="ECO:0000256" key="4">
    <source>
        <dbReference type="SAM" id="Coils"/>
    </source>
</evidence>
<evidence type="ECO:0000313" key="6">
    <source>
        <dbReference type="EMBL" id="KAG9390899.1"/>
    </source>
</evidence>
<dbReference type="Proteomes" id="UP000717585">
    <property type="component" value="Unassembled WGS sequence"/>
</dbReference>
<sequence>MDTNTFTETGSDVDVQDTLDMPLFEPDLSIDELREENDALVLKVRELLSTKQVEDALSHYSQERSLSDVKGRYSKSLAHLGLLALEFRRIHDESEKESERLQGILHEKQEHASKVVSSLDTFKQEVAKCSVSSRTGQPLTDRAINKLMEEAREAAAVVEKLRLANIRAQQKLKRFESGLQQKEELADRLHLIDFEQLKIENQTLNEKTEERNEELLKLHKKTTTTVQVLSHLREKLQSVLSENQELKREMQEMELAVAQRRDELSKIKQVRDRVRAENHRKRHESGLSGNQALLQDFAVRQRNVAELEMDIGRLAEKLERLNAEAGDM</sequence>
<dbReference type="GO" id="GO:0036064">
    <property type="term" value="C:ciliary basal body"/>
    <property type="evidence" value="ECO:0007669"/>
    <property type="project" value="TreeGrafter"/>
</dbReference>
<dbReference type="GO" id="GO:0060271">
    <property type="term" value="P:cilium assembly"/>
    <property type="evidence" value="ECO:0007669"/>
    <property type="project" value="TreeGrafter"/>
</dbReference>
<evidence type="ECO:0000259" key="5">
    <source>
        <dbReference type="Pfam" id="PF13870"/>
    </source>
</evidence>
<accession>A0A8J6B1F8</accession>
<feature type="coiled-coil region" evidence="4">
    <location>
        <begin position="144"/>
        <end position="263"/>
    </location>
</feature>
<keyword evidence="7" id="KW-1185">Reference proteome</keyword>
<dbReference type="AlphaFoldDB" id="A0A8J6B1F8"/>
<dbReference type="InterPro" id="IPR025254">
    <property type="entry name" value="CCDC113/CCDC96_CC"/>
</dbReference>
<protein>
    <recommendedName>
        <fullName evidence="5">CCDC113/CCDC96 coiled-coil domain-containing protein</fullName>
    </recommendedName>
</protein>
<evidence type="ECO:0000313" key="7">
    <source>
        <dbReference type="Proteomes" id="UP000717585"/>
    </source>
</evidence>
<dbReference type="PANTHER" id="PTHR15654">
    <property type="entry name" value="COILED-COIL DOMAIN-CONTAINING PROTEIN 113-RELATED"/>
    <property type="match status" value="1"/>
</dbReference>
<dbReference type="Pfam" id="PF13870">
    <property type="entry name" value="CCDC113_CCDC96_CC"/>
    <property type="match status" value="1"/>
</dbReference>
<evidence type="ECO:0000256" key="3">
    <source>
        <dbReference type="ARBA" id="ARBA00023273"/>
    </source>
</evidence>